<name>A0A521BZT1_9BACT</name>
<evidence type="ECO:0000256" key="4">
    <source>
        <dbReference type="SAM" id="SignalP"/>
    </source>
</evidence>
<sequence length="985" mass="113466">MCMNKKMKNRNFTAGLCFLLFVLFALPARGQQAATIKEFKKEMTTYPFSDPNPIPVFGKIYPYFRYDGFTDQAQKKEWTIVELENPYIRVQLTPEIGGKVWSAYDKVNQKPFFYENDVVKFRDIAMRGPWTSGGLEANFGIIGHTPTVATPVNYYTAENKDGSVSCYISSLDLLTRTKWVVEVRLPKDRAYFETRVFWYNPSSVEKPYYSWMNLAVKAREDLHFIDPGTHYIGHNGEAHPWPEHPERQRDLSLYRNNNFGGSKSYHILGKYARYFGAFYEDDNYGMIHTADRDDKLGKKVFLWALSDAGKIWESLLTDNAGQYTEIQSGRLFNQNVFSSSSTPFKQLGFAPGQTDYWQEYWFPFQNTGGVSHADRYSVLSATMKGRQLSMELMAVSPLKDSLYLYDTKGSVLHKQAIDLKPMENMSYQLDLEAGDSLGKIVVGKTHFIPDWEADKSLERPVESPQEYNAGNAYGQYLLGRDAYRFRQYDRAEKHITRALDSDPFLVPARVELAKLYYRKMEYDKAFEEARSALRIDTYNPAANYYYGLAADKLGRPFDAADGWEVAAQTPSYRAAAWQALAIRYVKQGQWTEAQDYISKSLSANPKNIETLQIQYLLNRIGNAETDNESIAQRITALDPLNHFIRFEKYFQTKQQEDLQAFKKYIRNELPAQTYLELALWYHRLGRTAESREVLEAAPVDNLIHYWMAYLHRGTEDFDQLLAEAEQGSAEMVFPFRSESATMLQWMMDHTDDWKPRYYMALLQASRGNDQKSETLLSSLSNDISFAPLYAVRSRYQASPDERIADLKRAIKEDEASWRYKQQLAAVLKNEGAFDEALNVLEPYYSEHPENYMVGMDYVQLLLVTGQIKKSEKVMASIHILPYEGASEGRRLYRATKLLLAIELLEAGDEQEALQKLADARKWPYNLGVGKPFPDMIDEEWENQLEKYARQQSGGQNVSQSQLEEIRQAIMARYLTINGGGTPFSE</sequence>
<dbReference type="SUPFAM" id="SSF48452">
    <property type="entry name" value="TPR-like"/>
    <property type="match status" value="2"/>
</dbReference>
<feature type="domain" description="DUF5107" evidence="5">
    <location>
        <begin position="59"/>
        <end position="363"/>
    </location>
</feature>
<evidence type="ECO:0000313" key="6">
    <source>
        <dbReference type="EMBL" id="SMO52663.1"/>
    </source>
</evidence>
<proteinExistence type="predicted"/>
<dbReference type="Gene3D" id="1.25.40.10">
    <property type="entry name" value="Tetratricopeptide repeat domain"/>
    <property type="match status" value="2"/>
</dbReference>
<keyword evidence="4" id="KW-0732">Signal</keyword>
<evidence type="ECO:0000256" key="2">
    <source>
        <dbReference type="ARBA" id="ARBA00022803"/>
    </source>
</evidence>
<dbReference type="SMART" id="SM00028">
    <property type="entry name" value="TPR"/>
    <property type="match status" value="3"/>
</dbReference>
<evidence type="ECO:0000259" key="5">
    <source>
        <dbReference type="Pfam" id="PF17128"/>
    </source>
</evidence>
<dbReference type="OrthoDB" id="174931at2"/>
<evidence type="ECO:0000313" key="7">
    <source>
        <dbReference type="Proteomes" id="UP000317593"/>
    </source>
</evidence>
<gene>
    <name evidence="6" type="ORF">SAMN06265218_104216</name>
</gene>
<dbReference type="EMBL" id="FXTH01000004">
    <property type="protein sequence ID" value="SMO52663.1"/>
    <property type="molecule type" value="Genomic_DNA"/>
</dbReference>
<dbReference type="InterPro" id="IPR051685">
    <property type="entry name" value="Ycf3/AcsC/BcsC/TPR_MFPF"/>
</dbReference>
<dbReference type="InterPro" id="IPR011990">
    <property type="entry name" value="TPR-like_helical_dom_sf"/>
</dbReference>
<keyword evidence="7" id="KW-1185">Reference proteome</keyword>
<feature type="repeat" description="TPR" evidence="3">
    <location>
        <begin position="506"/>
        <end position="539"/>
    </location>
</feature>
<dbReference type="PANTHER" id="PTHR44943:SF8">
    <property type="entry name" value="TPR REPEAT-CONTAINING PROTEIN MJ0263"/>
    <property type="match status" value="1"/>
</dbReference>
<evidence type="ECO:0000256" key="1">
    <source>
        <dbReference type="ARBA" id="ARBA00022737"/>
    </source>
</evidence>
<dbReference type="AlphaFoldDB" id="A0A521BZT1"/>
<organism evidence="6 7">
    <name type="scientific">Fodinibius sediminis</name>
    <dbReference type="NCBI Taxonomy" id="1214077"/>
    <lineage>
        <taxon>Bacteria</taxon>
        <taxon>Pseudomonadati</taxon>
        <taxon>Balneolota</taxon>
        <taxon>Balneolia</taxon>
        <taxon>Balneolales</taxon>
        <taxon>Balneolaceae</taxon>
        <taxon>Fodinibius</taxon>
    </lineage>
</organism>
<feature type="chain" id="PRO_5021757126" evidence="4">
    <location>
        <begin position="34"/>
        <end position="985"/>
    </location>
</feature>
<dbReference type="InterPro" id="IPR033396">
    <property type="entry name" value="DUF5107"/>
</dbReference>
<dbReference type="Pfam" id="PF13432">
    <property type="entry name" value="TPR_16"/>
    <property type="match status" value="1"/>
</dbReference>
<dbReference type="InterPro" id="IPR019734">
    <property type="entry name" value="TPR_rpt"/>
</dbReference>
<accession>A0A521BZT1</accession>
<protein>
    <submittedName>
        <fullName evidence="6">Tfp pilus assembly protein PilF</fullName>
    </submittedName>
</protein>
<keyword evidence="1" id="KW-0677">Repeat</keyword>
<feature type="signal peptide" evidence="4">
    <location>
        <begin position="1"/>
        <end position="33"/>
    </location>
</feature>
<dbReference type="Pfam" id="PF17128">
    <property type="entry name" value="DUF5107"/>
    <property type="match status" value="1"/>
</dbReference>
<feature type="repeat" description="TPR" evidence="3">
    <location>
        <begin position="574"/>
        <end position="607"/>
    </location>
</feature>
<dbReference type="PANTHER" id="PTHR44943">
    <property type="entry name" value="CELLULOSE SYNTHASE OPERON PROTEIN C"/>
    <property type="match status" value="1"/>
</dbReference>
<reference evidence="6 7" key="1">
    <citation type="submission" date="2017-05" db="EMBL/GenBank/DDBJ databases">
        <authorList>
            <person name="Varghese N."/>
            <person name="Submissions S."/>
        </authorList>
    </citation>
    <scope>NUCLEOTIDE SEQUENCE [LARGE SCALE GENOMIC DNA]</scope>
    <source>
        <strain evidence="6 7">DSM 21194</strain>
    </source>
</reference>
<evidence type="ECO:0000256" key="3">
    <source>
        <dbReference type="PROSITE-ProRule" id="PRU00339"/>
    </source>
</evidence>
<keyword evidence="2 3" id="KW-0802">TPR repeat</keyword>
<dbReference type="Proteomes" id="UP000317593">
    <property type="component" value="Unassembled WGS sequence"/>
</dbReference>
<dbReference type="PROSITE" id="PS50005">
    <property type="entry name" value="TPR"/>
    <property type="match status" value="2"/>
</dbReference>